<feature type="domain" description="G-protein coupled receptors family 2 profile 2" evidence="7">
    <location>
        <begin position="34"/>
        <end position="303"/>
    </location>
</feature>
<evidence type="ECO:0000256" key="1">
    <source>
        <dbReference type="ARBA" id="ARBA00004141"/>
    </source>
</evidence>
<dbReference type="GO" id="GO:0004930">
    <property type="term" value="F:G protein-coupled receptor activity"/>
    <property type="evidence" value="ECO:0007669"/>
    <property type="project" value="InterPro"/>
</dbReference>
<dbReference type="STRING" id="1257118.L8H036"/>
<name>L8H036_ACACF</name>
<keyword evidence="9" id="KW-0675">Receptor</keyword>
<dbReference type="GO" id="GO:0005886">
    <property type="term" value="C:plasma membrane"/>
    <property type="evidence" value="ECO:0007669"/>
    <property type="project" value="TreeGrafter"/>
</dbReference>
<feature type="transmembrane region" description="Helical" evidence="6">
    <location>
        <begin position="113"/>
        <end position="135"/>
    </location>
</feature>
<dbReference type="InterPro" id="IPR000832">
    <property type="entry name" value="GPCR_2_secretin-like"/>
</dbReference>
<feature type="transmembrane region" description="Helical" evidence="6">
    <location>
        <begin position="276"/>
        <end position="301"/>
    </location>
</feature>
<dbReference type="PROSITE" id="PS50262">
    <property type="entry name" value="G_PROTEIN_RECEP_F1_2"/>
    <property type="match status" value="1"/>
</dbReference>
<comment type="similarity">
    <text evidence="2">Belongs to the G-protein coupled receptor 5 family.</text>
</comment>
<dbReference type="InterPro" id="IPR022343">
    <property type="entry name" value="GCR1-cAMP_receptor"/>
</dbReference>
<evidence type="ECO:0000259" key="7">
    <source>
        <dbReference type="PROSITE" id="PS50261"/>
    </source>
</evidence>
<dbReference type="EMBL" id="KB007960">
    <property type="protein sequence ID" value="ELR18108.1"/>
    <property type="molecule type" value="Genomic_DNA"/>
</dbReference>
<feature type="transmembrane region" description="Helical" evidence="6">
    <location>
        <begin position="5"/>
        <end position="23"/>
    </location>
</feature>
<dbReference type="PANTHER" id="PTHR23112:SF0">
    <property type="entry name" value="TRANSMEMBRANE PROTEIN 116"/>
    <property type="match status" value="1"/>
</dbReference>
<dbReference type="VEuPathDB" id="AmoebaDB:ACA1_368090"/>
<keyword evidence="3 6" id="KW-0812">Transmembrane</keyword>
<organism evidence="9 10">
    <name type="scientific">Acanthamoeba castellanii (strain ATCC 30010 / Neff)</name>
    <dbReference type="NCBI Taxonomy" id="1257118"/>
    <lineage>
        <taxon>Eukaryota</taxon>
        <taxon>Amoebozoa</taxon>
        <taxon>Discosea</taxon>
        <taxon>Longamoebia</taxon>
        <taxon>Centramoebida</taxon>
        <taxon>Acanthamoebidae</taxon>
        <taxon>Acanthamoeba</taxon>
    </lineage>
</organism>
<evidence type="ECO:0000256" key="2">
    <source>
        <dbReference type="ARBA" id="ARBA00008360"/>
    </source>
</evidence>
<keyword evidence="10" id="KW-1185">Reference proteome</keyword>
<comment type="subcellular location">
    <subcellularLocation>
        <location evidence="1">Membrane</location>
        <topology evidence="1">Multi-pass membrane protein</topology>
    </subcellularLocation>
</comment>
<dbReference type="Proteomes" id="UP000011083">
    <property type="component" value="Unassembled WGS sequence"/>
</dbReference>
<dbReference type="PANTHER" id="PTHR23112">
    <property type="entry name" value="G PROTEIN-COUPLED RECEPTOR 157-RELATED"/>
    <property type="match status" value="1"/>
</dbReference>
<feature type="transmembrane region" description="Helical" evidence="6">
    <location>
        <begin position="156"/>
        <end position="181"/>
    </location>
</feature>
<dbReference type="Gene3D" id="1.20.1070.10">
    <property type="entry name" value="Rhodopsin 7-helix transmembrane proteins"/>
    <property type="match status" value="1"/>
</dbReference>
<dbReference type="RefSeq" id="XP_004340128.1">
    <property type="nucleotide sequence ID" value="XM_004340080.1"/>
</dbReference>
<dbReference type="KEGG" id="acan:ACA1_368090"/>
<feature type="transmembrane region" description="Helical" evidence="6">
    <location>
        <begin position="72"/>
        <end position="93"/>
    </location>
</feature>
<evidence type="ECO:0000313" key="9">
    <source>
        <dbReference type="EMBL" id="ELR18108.1"/>
    </source>
</evidence>
<feature type="transmembrane region" description="Helical" evidence="6">
    <location>
        <begin position="35"/>
        <end position="60"/>
    </location>
</feature>
<dbReference type="OrthoDB" id="19347at2759"/>
<evidence type="ECO:0000259" key="8">
    <source>
        <dbReference type="PROSITE" id="PS50262"/>
    </source>
</evidence>
<dbReference type="GO" id="GO:0007189">
    <property type="term" value="P:adenylate cyclase-activating G protein-coupled receptor signaling pathway"/>
    <property type="evidence" value="ECO:0007669"/>
    <property type="project" value="TreeGrafter"/>
</dbReference>
<evidence type="ECO:0000256" key="5">
    <source>
        <dbReference type="ARBA" id="ARBA00023136"/>
    </source>
</evidence>
<feature type="transmembrane region" description="Helical" evidence="6">
    <location>
        <begin position="201"/>
        <end position="226"/>
    </location>
</feature>
<keyword evidence="4 6" id="KW-1133">Transmembrane helix</keyword>
<dbReference type="InterPro" id="IPR017452">
    <property type="entry name" value="GPCR_Rhodpsn_7TM"/>
</dbReference>
<feature type="transmembrane region" description="Helical" evidence="6">
    <location>
        <begin position="313"/>
        <end position="335"/>
    </location>
</feature>
<dbReference type="PRINTS" id="PR02001">
    <property type="entry name" value="GCR1CAMPR"/>
</dbReference>
<reference evidence="9 10" key="1">
    <citation type="journal article" date="2013" name="Genome Biol.">
        <title>Genome of Acanthamoeba castellanii highlights extensive lateral gene transfer and early evolution of tyrosine kinase signaling.</title>
        <authorList>
            <person name="Clarke M."/>
            <person name="Lohan A.J."/>
            <person name="Liu B."/>
            <person name="Lagkouvardos I."/>
            <person name="Roy S."/>
            <person name="Zafar N."/>
            <person name="Bertelli C."/>
            <person name="Schilde C."/>
            <person name="Kianianmomeni A."/>
            <person name="Burglin T.R."/>
            <person name="Frech C."/>
            <person name="Turcotte B."/>
            <person name="Kopec K.O."/>
            <person name="Synnott J.M."/>
            <person name="Choo C."/>
            <person name="Paponov I."/>
            <person name="Finkler A."/>
            <person name="Soon Heng Tan C."/>
            <person name="Hutchins A.P."/>
            <person name="Weinmeier T."/>
            <person name="Rattei T."/>
            <person name="Chu J.S."/>
            <person name="Gimenez G."/>
            <person name="Irimia M."/>
            <person name="Rigden D.J."/>
            <person name="Fitzpatrick D.A."/>
            <person name="Lorenzo-Morales J."/>
            <person name="Bateman A."/>
            <person name="Chiu C.H."/>
            <person name="Tang P."/>
            <person name="Hegemann P."/>
            <person name="Fromm H."/>
            <person name="Raoult D."/>
            <person name="Greub G."/>
            <person name="Miranda-Saavedra D."/>
            <person name="Chen N."/>
            <person name="Nash P."/>
            <person name="Ginger M.L."/>
            <person name="Horn M."/>
            <person name="Schaap P."/>
            <person name="Caler L."/>
            <person name="Loftus B."/>
        </authorList>
    </citation>
    <scope>NUCLEOTIDE SEQUENCE [LARGE SCALE GENOMIC DNA]</scope>
    <source>
        <strain evidence="9 10">Neff</strain>
    </source>
</reference>
<dbReference type="OMA" id="ASEYSWA"/>
<evidence type="ECO:0000313" key="10">
    <source>
        <dbReference type="Proteomes" id="UP000011083"/>
    </source>
</evidence>
<evidence type="ECO:0000256" key="4">
    <source>
        <dbReference type="ARBA" id="ARBA00022989"/>
    </source>
</evidence>
<evidence type="ECO:0000256" key="6">
    <source>
        <dbReference type="SAM" id="Phobius"/>
    </source>
</evidence>
<feature type="transmembrane region" description="Helical" evidence="6">
    <location>
        <begin position="247"/>
        <end position="264"/>
    </location>
</feature>
<dbReference type="Pfam" id="PF00002">
    <property type="entry name" value="7tm_2"/>
    <property type="match status" value="1"/>
</dbReference>
<gene>
    <name evidence="9" type="ORF">ACA1_368090</name>
</gene>
<sequence length="385" mass="44397">MRSNVICGDILAVVFRYIFWILWCKGEEYTHEDTQILGGVNLASALLSLMGSSFVVVHYLMFSRRLVVSQIIFWLAIADLMASFAIALSQSWLFAASEYSWATCLTLRSFIEFSVVASFFWSSCIAFYLFYAIVWHKDMMLSEGSKGTSAGKKWNWTNVFMIVAHIVCWGTPLVFCIILLAADWYQKTESGWCHPKEPYLFIFWELPMIISFFVNIFLYGIIAFYVQRRSRKHRGTKNHLSAKIQHRLALFVLVYAVCWAPNVASHIETYIAPHCWLFWLGLIQNAFSPAQGFLNCVVYGLSNQEVWSRYRWWQHLLMIIASPFIVLPIIVLASLEEILRVAIPSLHARLFRRQYAEVGSVNYARRAYSPVSVNDSLSDLETTDT</sequence>
<dbReference type="InterPro" id="IPR017981">
    <property type="entry name" value="GPCR_2-like_7TM"/>
</dbReference>
<evidence type="ECO:0000256" key="3">
    <source>
        <dbReference type="ARBA" id="ARBA00022692"/>
    </source>
</evidence>
<dbReference type="SUPFAM" id="SSF81321">
    <property type="entry name" value="Family A G protein-coupled receptor-like"/>
    <property type="match status" value="1"/>
</dbReference>
<proteinExistence type="inferred from homology"/>
<dbReference type="GeneID" id="14918899"/>
<keyword evidence="5 6" id="KW-0472">Membrane</keyword>
<feature type="domain" description="G-protein coupled receptors family 1 profile" evidence="8">
    <location>
        <begin position="51"/>
        <end position="299"/>
    </location>
</feature>
<accession>L8H036</accession>
<dbReference type="PROSITE" id="PS50261">
    <property type="entry name" value="G_PROTEIN_RECEP_F2_4"/>
    <property type="match status" value="1"/>
</dbReference>
<protein>
    <submittedName>
        <fullName evidence="9">Slime mold cyclic amp receptor protein</fullName>
    </submittedName>
</protein>
<dbReference type="AlphaFoldDB" id="L8H036"/>
<dbReference type="GO" id="GO:0007166">
    <property type="term" value="P:cell surface receptor signaling pathway"/>
    <property type="evidence" value="ECO:0007669"/>
    <property type="project" value="InterPro"/>
</dbReference>